<name>A0A4Z2G145_9TELE</name>
<evidence type="ECO:0000313" key="2">
    <source>
        <dbReference type="Proteomes" id="UP000314294"/>
    </source>
</evidence>
<dbReference type="Proteomes" id="UP000314294">
    <property type="component" value="Unassembled WGS sequence"/>
</dbReference>
<dbReference type="EMBL" id="SRLO01000780">
    <property type="protein sequence ID" value="TNN46623.1"/>
    <property type="molecule type" value="Genomic_DNA"/>
</dbReference>
<evidence type="ECO:0000313" key="1">
    <source>
        <dbReference type="EMBL" id="TNN46623.1"/>
    </source>
</evidence>
<keyword evidence="2" id="KW-1185">Reference proteome</keyword>
<dbReference type="AlphaFoldDB" id="A0A4Z2G145"/>
<reference evidence="1 2" key="1">
    <citation type="submission" date="2019-03" db="EMBL/GenBank/DDBJ databases">
        <title>First draft genome of Liparis tanakae, snailfish: a comprehensive survey of snailfish specific genes.</title>
        <authorList>
            <person name="Kim W."/>
            <person name="Song I."/>
            <person name="Jeong J.-H."/>
            <person name="Kim D."/>
            <person name="Kim S."/>
            <person name="Ryu S."/>
            <person name="Song J.Y."/>
            <person name="Lee S.K."/>
        </authorList>
    </citation>
    <scope>NUCLEOTIDE SEQUENCE [LARGE SCALE GENOMIC DNA]</scope>
    <source>
        <tissue evidence="1">Muscle</tissue>
    </source>
</reference>
<protein>
    <submittedName>
        <fullName evidence="1">Uncharacterized protein</fullName>
    </submittedName>
</protein>
<comment type="caution">
    <text evidence="1">The sequence shown here is derived from an EMBL/GenBank/DDBJ whole genome shotgun (WGS) entry which is preliminary data.</text>
</comment>
<proteinExistence type="predicted"/>
<sequence length="172" mass="18821">MELYLISGALRSSDSSLWSTDTKSAPTKSFSAEAAEQRIQRRYEPQRHQSFILHNHVLAGCHGDQVLDSSPLDDGPHDFLKETKERPQNIELPSVTSSQLLQDTTVCTLGEPGARPQRPSACDSDLGLAVSDEGRQQPVGLAHHPCVVFGFTPLHQPLHQLPIGSQLVCSFS</sequence>
<accession>A0A4Z2G145</accession>
<gene>
    <name evidence="1" type="ORF">EYF80_043156</name>
</gene>
<organism evidence="1 2">
    <name type="scientific">Liparis tanakae</name>
    <name type="common">Tanaka's snailfish</name>
    <dbReference type="NCBI Taxonomy" id="230148"/>
    <lineage>
        <taxon>Eukaryota</taxon>
        <taxon>Metazoa</taxon>
        <taxon>Chordata</taxon>
        <taxon>Craniata</taxon>
        <taxon>Vertebrata</taxon>
        <taxon>Euteleostomi</taxon>
        <taxon>Actinopterygii</taxon>
        <taxon>Neopterygii</taxon>
        <taxon>Teleostei</taxon>
        <taxon>Neoteleostei</taxon>
        <taxon>Acanthomorphata</taxon>
        <taxon>Eupercaria</taxon>
        <taxon>Perciformes</taxon>
        <taxon>Cottioidei</taxon>
        <taxon>Cottales</taxon>
        <taxon>Liparidae</taxon>
        <taxon>Liparis</taxon>
    </lineage>
</organism>